<dbReference type="RefSeq" id="WP_153219919.1">
    <property type="nucleotide sequence ID" value="NZ_WIJB01000003.1"/>
</dbReference>
<comment type="caution">
    <text evidence="1">The sequence shown here is derived from an EMBL/GenBank/DDBJ whole genome shotgun (WGS) entry which is preliminary data.</text>
</comment>
<name>A0A7X1USC9_STRMT</name>
<accession>A0A7X1USC9</accession>
<dbReference type="Pfam" id="PF14058">
    <property type="entry name" value="PcfK"/>
    <property type="match status" value="1"/>
</dbReference>
<evidence type="ECO:0000313" key="2">
    <source>
        <dbReference type="Proteomes" id="UP000432694"/>
    </source>
</evidence>
<evidence type="ECO:0000313" key="1">
    <source>
        <dbReference type="EMBL" id="MQQ02254.1"/>
    </source>
</evidence>
<proteinExistence type="predicted"/>
<dbReference type="Proteomes" id="UP000432694">
    <property type="component" value="Unassembled WGS sequence"/>
</dbReference>
<gene>
    <name evidence="1" type="ORF">GEZ98_04880</name>
</gene>
<evidence type="ECO:0008006" key="3">
    <source>
        <dbReference type="Google" id="ProtNLM"/>
    </source>
</evidence>
<dbReference type="InterPro" id="IPR025624">
    <property type="entry name" value="PcfK"/>
</dbReference>
<dbReference type="AlphaFoldDB" id="A0A7X1USC9"/>
<reference evidence="1 2" key="1">
    <citation type="submission" date="2019-10" db="EMBL/GenBank/DDBJ databases">
        <title>Streptococcus mitis of the oral and urogenital tracts.</title>
        <authorList>
            <person name="Price T."/>
            <person name="Mores C.R."/>
            <person name="Putonti C."/>
            <person name="Wolfe A.J."/>
        </authorList>
    </citation>
    <scope>NUCLEOTIDE SEQUENCE [LARGE SCALE GENOMIC DNA]</scope>
    <source>
        <strain evidence="1 2">SM50</strain>
    </source>
</reference>
<protein>
    <recommendedName>
        <fullName evidence="3">Phage protein</fullName>
    </recommendedName>
</protein>
<organism evidence="1 2">
    <name type="scientific">Streptococcus mitis</name>
    <dbReference type="NCBI Taxonomy" id="28037"/>
    <lineage>
        <taxon>Bacteria</taxon>
        <taxon>Bacillati</taxon>
        <taxon>Bacillota</taxon>
        <taxon>Bacilli</taxon>
        <taxon>Lactobacillales</taxon>
        <taxon>Streptococcaceae</taxon>
        <taxon>Streptococcus</taxon>
        <taxon>Streptococcus mitis group</taxon>
    </lineage>
</organism>
<dbReference type="EMBL" id="WIJB01000003">
    <property type="protein sequence ID" value="MQQ02254.1"/>
    <property type="molecule type" value="Genomic_DNA"/>
</dbReference>
<sequence>MNEIKEKALAKLLEELNKPHDLALDRIHNWICDQEDEELFQGILKERYSLKCALKYAKEKARKFAENGVACIDDNTVFEWIREYFISNSQVSNIKQVPVEPVKKNKADKLQSSQEEKVDVAKIRKGAGPDDDIVKKPKIKKEKGVVEGQLDLFEELA</sequence>